<sequence>MGLDDAIFSTVCSQILAEEPLPGFNQIYNRIIREEQHRNIKRSEDPRSDAVAMAVRRTAEERSSKIKSDKPCSVCGFSGHDKDGCFVLLGYPEWWGDRPRYQFDEKGKLVQCGGGPATSSQESRNRGGISRRVTGRGRGRGGSRSNGSREETAVAGPSTLQAHAATGGQVVSAESRNLTLTNEDKQQVTSLSESQWRKLEQILARKDDSEKLSACSITIPNGQQEVSRISGTDRASKEMIGIGEPVGRVYRLLLVKDCSVNSFLVA</sequence>
<dbReference type="OrthoDB" id="914060at2759"/>
<dbReference type="PANTHER" id="PTHR34222:SF28">
    <property type="entry name" value="CCHC-TYPE DOMAIN-CONTAINING PROTEIN"/>
    <property type="match status" value="1"/>
</dbReference>
<dbReference type="EMBL" id="AUSU01001973">
    <property type="protein sequence ID" value="EPS69771.1"/>
    <property type="molecule type" value="Genomic_DNA"/>
</dbReference>
<evidence type="ECO:0000313" key="3">
    <source>
        <dbReference type="Proteomes" id="UP000015453"/>
    </source>
</evidence>
<dbReference type="AlphaFoldDB" id="S8CXL1"/>
<dbReference type="Proteomes" id="UP000015453">
    <property type="component" value="Unassembled WGS sequence"/>
</dbReference>
<proteinExistence type="predicted"/>
<name>S8CXL1_9LAMI</name>
<accession>S8CXL1</accession>
<gene>
    <name evidence="2" type="ORF">M569_04993</name>
</gene>
<dbReference type="PANTHER" id="PTHR34222">
    <property type="entry name" value="GAG_PRE-INTEGRS DOMAIN-CONTAINING PROTEIN"/>
    <property type="match status" value="1"/>
</dbReference>
<comment type="caution">
    <text evidence="2">The sequence shown here is derived from an EMBL/GenBank/DDBJ whole genome shotgun (WGS) entry which is preliminary data.</text>
</comment>
<reference evidence="2 3" key="1">
    <citation type="journal article" date="2013" name="BMC Genomics">
        <title>The miniature genome of a carnivorous plant Genlisea aurea contains a low number of genes and short non-coding sequences.</title>
        <authorList>
            <person name="Leushkin E.V."/>
            <person name="Sutormin R.A."/>
            <person name="Nabieva E.R."/>
            <person name="Penin A.A."/>
            <person name="Kondrashov A.S."/>
            <person name="Logacheva M.D."/>
        </authorList>
    </citation>
    <scope>NUCLEOTIDE SEQUENCE [LARGE SCALE GENOMIC DNA]</scope>
</reference>
<protein>
    <submittedName>
        <fullName evidence="2">Uncharacterized protein</fullName>
    </submittedName>
</protein>
<keyword evidence="3" id="KW-1185">Reference proteome</keyword>
<evidence type="ECO:0000256" key="1">
    <source>
        <dbReference type="SAM" id="MobiDB-lite"/>
    </source>
</evidence>
<organism evidence="2 3">
    <name type="scientific">Genlisea aurea</name>
    <dbReference type="NCBI Taxonomy" id="192259"/>
    <lineage>
        <taxon>Eukaryota</taxon>
        <taxon>Viridiplantae</taxon>
        <taxon>Streptophyta</taxon>
        <taxon>Embryophyta</taxon>
        <taxon>Tracheophyta</taxon>
        <taxon>Spermatophyta</taxon>
        <taxon>Magnoliopsida</taxon>
        <taxon>eudicotyledons</taxon>
        <taxon>Gunneridae</taxon>
        <taxon>Pentapetalae</taxon>
        <taxon>asterids</taxon>
        <taxon>lamiids</taxon>
        <taxon>Lamiales</taxon>
        <taxon>Lentibulariaceae</taxon>
        <taxon>Genlisea</taxon>
    </lineage>
</organism>
<evidence type="ECO:0000313" key="2">
    <source>
        <dbReference type="EMBL" id="EPS69771.1"/>
    </source>
</evidence>
<feature type="region of interest" description="Disordered" evidence="1">
    <location>
        <begin position="111"/>
        <end position="156"/>
    </location>
</feature>